<keyword evidence="1" id="KW-0812">Transmembrane</keyword>
<keyword evidence="1" id="KW-1133">Transmembrane helix</keyword>
<gene>
    <name evidence="3" type="ORF">JGI23_00392</name>
</gene>
<dbReference type="InterPro" id="IPR051311">
    <property type="entry name" value="DedA_domain"/>
</dbReference>
<feature type="transmembrane region" description="Helical" evidence="1">
    <location>
        <begin position="159"/>
        <end position="176"/>
    </location>
</feature>
<evidence type="ECO:0000259" key="2">
    <source>
        <dbReference type="Pfam" id="PF09335"/>
    </source>
</evidence>
<organism evidence="3 4">
    <name type="scientific">Candidatus Chryseopegocella kryptomonas</name>
    <dbReference type="NCBI Taxonomy" id="1633643"/>
    <lineage>
        <taxon>Bacteria</taxon>
        <taxon>Pseudomonadati</taxon>
        <taxon>Candidatus Kryptoniota</taxon>
        <taxon>Candidatus Chryseopegocella</taxon>
    </lineage>
</organism>
<dbReference type="InterPro" id="IPR032816">
    <property type="entry name" value="VTT_dom"/>
</dbReference>
<feature type="transmembrane region" description="Helical" evidence="1">
    <location>
        <begin position="12"/>
        <end position="33"/>
    </location>
</feature>
<proteinExistence type="predicted"/>
<dbReference type="OrthoDB" id="948134at2"/>
<evidence type="ECO:0000313" key="3">
    <source>
        <dbReference type="EMBL" id="CUS97937.1"/>
    </source>
</evidence>
<feature type="domain" description="VTT" evidence="2">
    <location>
        <begin position="22"/>
        <end position="140"/>
    </location>
</feature>
<dbReference type="RefSeq" id="WP_092347661.1">
    <property type="nucleotide sequence ID" value="NZ_CZVW01000003.1"/>
</dbReference>
<dbReference type="PANTHER" id="PTHR42709">
    <property type="entry name" value="ALKALINE PHOSPHATASE LIKE PROTEIN"/>
    <property type="match status" value="1"/>
</dbReference>
<dbReference type="GO" id="GO:0005886">
    <property type="term" value="C:plasma membrane"/>
    <property type="evidence" value="ECO:0007669"/>
    <property type="project" value="TreeGrafter"/>
</dbReference>
<dbReference type="Proteomes" id="UP000199197">
    <property type="component" value="Unassembled WGS sequence"/>
</dbReference>
<protein>
    <submittedName>
        <fullName evidence="3">Membrane protein DedA, SNARE-associated domain</fullName>
    </submittedName>
</protein>
<sequence>MEELLQKYGYIIIFLITLFEGETILLIAGFMAYQGLLDLHLSILSAFIGSTLADQIIFHLMRKNGDFLLKKSKKFNKYHTIAKHYVEKYGSAVVLMARYLYGIRTPLVMFVGLGKMNFVKFTILNVIAAFVWAVSFGYAGFYFGHAAEKFIGDIQRVQLYGWVLIAIVILVLYIISRVRIYQLKKLTGEEK</sequence>
<keyword evidence="4" id="KW-1185">Reference proteome</keyword>
<feature type="transmembrane region" description="Helical" evidence="1">
    <location>
        <begin position="39"/>
        <end position="61"/>
    </location>
</feature>
<accession>A0A0P1MQU5</accession>
<reference evidence="4" key="1">
    <citation type="submission" date="2015-11" db="EMBL/GenBank/DDBJ databases">
        <authorList>
            <person name="Varghese N."/>
        </authorList>
    </citation>
    <scope>NUCLEOTIDE SEQUENCE [LARGE SCALE GENOMIC DNA]</scope>
    <source>
        <strain evidence="4">JGI-23</strain>
    </source>
</reference>
<dbReference type="Pfam" id="PF09335">
    <property type="entry name" value="VTT_dom"/>
    <property type="match status" value="1"/>
</dbReference>
<keyword evidence="1" id="KW-0472">Membrane</keyword>
<dbReference type="PANTHER" id="PTHR42709:SF2">
    <property type="entry name" value="INNER MEMBRANE PROTEIN YOHD"/>
    <property type="match status" value="1"/>
</dbReference>
<evidence type="ECO:0000313" key="4">
    <source>
        <dbReference type="Proteomes" id="UP000199197"/>
    </source>
</evidence>
<feature type="transmembrane region" description="Helical" evidence="1">
    <location>
        <begin position="118"/>
        <end position="139"/>
    </location>
</feature>
<dbReference type="AlphaFoldDB" id="A0A0P1MQU5"/>
<dbReference type="EMBL" id="CZVW01000003">
    <property type="protein sequence ID" value="CUS97937.1"/>
    <property type="molecule type" value="Genomic_DNA"/>
</dbReference>
<evidence type="ECO:0000256" key="1">
    <source>
        <dbReference type="SAM" id="Phobius"/>
    </source>
</evidence>
<name>A0A0P1MQU5_9BACT</name>